<dbReference type="KEGG" id="mgel:G5B37_07425"/>
<evidence type="ECO:0000256" key="6">
    <source>
        <dbReference type="ARBA" id="ARBA00023136"/>
    </source>
</evidence>
<dbReference type="GO" id="GO:0003755">
    <property type="term" value="F:peptidyl-prolyl cis-trans isomerase activity"/>
    <property type="evidence" value="ECO:0007669"/>
    <property type="project" value="UniProtKB-KW"/>
</dbReference>
<keyword evidence="4" id="KW-0812">Transmembrane</keyword>
<feature type="domain" description="PpiC" evidence="13">
    <location>
        <begin position="346"/>
        <end position="451"/>
    </location>
</feature>
<dbReference type="EMBL" id="CP049057">
    <property type="protein sequence ID" value="QIE59401.1"/>
    <property type="molecule type" value="Genomic_DNA"/>
</dbReference>
<keyword evidence="7" id="KW-0143">Chaperone</keyword>
<comment type="similarity">
    <text evidence="8">Belongs to the PpiD chaperone family.</text>
</comment>
<dbReference type="Pfam" id="PF13623">
    <property type="entry name" value="SurA_N_2"/>
    <property type="match status" value="1"/>
</dbReference>
<evidence type="ECO:0000313" key="15">
    <source>
        <dbReference type="Proteomes" id="UP000505306"/>
    </source>
</evidence>
<dbReference type="PANTHER" id="PTHR47529:SF1">
    <property type="entry name" value="PERIPLASMIC CHAPERONE PPID"/>
    <property type="match status" value="1"/>
</dbReference>
<evidence type="ECO:0000256" key="8">
    <source>
        <dbReference type="ARBA" id="ARBA00038408"/>
    </source>
</evidence>
<evidence type="ECO:0000313" key="14">
    <source>
        <dbReference type="EMBL" id="QIE59401.1"/>
    </source>
</evidence>
<evidence type="ECO:0000256" key="5">
    <source>
        <dbReference type="ARBA" id="ARBA00022989"/>
    </source>
</evidence>
<comment type="subcellular location">
    <subcellularLocation>
        <location evidence="1">Cell inner membrane</location>
        <topology evidence="1">Single-pass type II membrane protein</topology>
        <orientation evidence="1">Periplasmic side</orientation>
    </subcellularLocation>
</comment>
<dbReference type="InterPro" id="IPR052029">
    <property type="entry name" value="PpiD_chaperone"/>
</dbReference>
<keyword evidence="11 14" id="KW-0413">Isomerase</keyword>
<keyword evidence="11" id="KW-0697">Rotamase</keyword>
<dbReference type="Pfam" id="PF13616">
    <property type="entry name" value="Rotamase_3"/>
    <property type="match status" value="1"/>
</dbReference>
<evidence type="ECO:0000256" key="3">
    <source>
        <dbReference type="ARBA" id="ARBA00022519"/>
    </source>
</evidence>
<sequence length="704" mass="77589">MAVLNKIRQRSVFLIIIIALALFSFVLADVLRNGGFSSDKSVSTVATVNGVELDRVDFMNKVEAQQKQLPATAPPGQALNAVYDREVKRVLLEEQYETLGLTVQEDQLNDALSTYLSGNPTFQNEAGQFSQAKLDEYVASIRTNRQASQQWDDYIKSTKTAVLEETYFNLVTAGLVSTLADGEQEYRYQNDKINLEYAFVPFTKIADEEVPVSDSEIEAYIKSHQKEYEVAPQVDIQYISISEAASQQDIEDAELKIEKLLNERVEFNELTKQNDTIAGFRNTADIAGFVNANSENPYQDRWMFKKDIPASIKDTIYNLEVGEIYGPYKVDNTLNLSKVVAARQLPDSAKVRHILIPIGLSQADSITRTKEQAKVTADSLYNILKGNKGKFTGFVKDMSSDIASVGNDGVYDYFPYNQMVPAFRDFSFEKNVGDMGVVETRFGYHIVDVLGQKDKQRVIKVATITQDIEASEQTLNTVFSEATTFELDAQKGDFIEVAKAAGYSAKPVNKIGELDATIPGVGNNRAIVKWAFEEETEVGDIKRFSVSDGYVVAQLTRKNPKGLMSIAEASPRITPILRKEKKAAKIKETITGTTLQEVAASQGVTVQTATAVTMAAPTIPGAGNEPAVVGVAFGKKAGEETDVLVGENGVYKLRVLALNPAPALENYAAFANQLNAQVTPTVNTNVYNALKEAAEIEDNRKNFF</sequence>
<dbReference type="GO" id="GO:0005886">
    <property type="term" value="C:plasma membrane"/>
    <property type="evidence" value="ECO:0007669"/>
    <property type="project" value="UniProtKB-SubCell"/>
</dbReference>
<evidence type="ECO:0000256" key="2">
    <source>
        <dbReference type="ARBA" id="ARBA00022475"/>
    </source>
</evidence>
<dbReference type="InterPro" id="IPR000297">
    <property type="entry name" value="PPIase_PpiC"/>
</dbReference>
<keyword evidence="3" id="KW-0997">Cell inner membrane</keyword>
<dbReference type="PANTHER" id="PTHR47529">
    <property type="entry name" value="PEPTIDYL-PROLYL CIS-TRANS ISOMERASE D"/>
    <property type="match status" value="1"/>
</dbReference>
<feature type="coiled-coil region" evidence="12">
    <location>
        <begin position="243"/>
        <end position="270"/>
    </location>
</feature>
<evidence type="ECO:0000256" key="10">
    <source>
        <dbReference type="ARBA" id="ARBA00042775"/>
    </source>
</evidence>
<dbReference type="Gene3D" id="3.10.50.40">
    <property type="match status" value="1"/>
</dbReference>
<dbReference type="InterPro" id="IPR046357">
    <property type="entry name" value="PPIase_dom_sf"/>
</dbReference>
<evidence type="ECO:0000256" key="11">
    <source>
        <dbReference type="PROSITE-ProRule" id="PRU00278"/>
    </source>
</evidence>
<proteinExistence type="inferred from homology"/>
<keyword evidence="12" id="KW-0175">Coiled coil</keyword>
<gene>
    <name evidence="14" type="ORF">G5B37_07425</name>
</gene>
<dbReference type="SUPFAM" id="SSF54534">
    <property type="entry name" value="FKBP-like"/>
    <property type="match status" value="1"/>
</dbReference>
<dbReference type="Proteomes" id="UP000505306">
    <property type="component" value="Chromosome"/>
</dbReference>
<dbReference type="RefSeq" id="WP_164679416.1">
    <property type="nucleotide sequence ID" value="NZ_CP049057.1"/>
</dbReference>
<protein>
    <recommendedName>
        <fullName evidence="9">Periplasmic chaperone PpiD</fullName>
    </recommendedName>
    <alternativeName>
        <fullName evidence="10">Periplasmic folding chaperone</fullName>
    </alternativeName>
</protein>
<keyword evidence="2" id="KW-1003">Cell membrane</keyword>
<dbReference type="InterPro" id="IPR027304">
    <property type="entry name" value="Trigger_fact/SurA_dom_sf"/>
</dbReference>
<dbReference type="PROSITE" id="PS50198">
    <property type="entry name" value="PPIC_PPIASE_2"/>
    <property type="match status" value="1"/>
</dbReference>
<organism evidence="14 15">
    <name type="scientific">Rasiella rasia</name>
    <dbReference type="NCBI Taxonomy" id="2744027"/>
    <lineage>
        <taxon>Bacteria</taxon>
        <taxon>Pseudomonadati</taxon>
        <taxon>Bacteroidota</taxon>
        <taxon>Flavobacteriia</taxon>
        <taxon>Flavobacteriales</taxon>
        <taxon>Flavobacteriaceae</taxon>
        <taxon>Rasiella</taxon>
    </lineage>
</organism>
<keyword evidence="15" id="KW-1185">Reference proteome</keyword>
<keyword evidence="6" id="KW-0472">Membrane</keyword>
<name>A0A6G6GNW5_9FLAO</name>
<evidence type="ECO:0000256" key="1">
    <source>
        <dbReference type="ARBA" id="ARBA00004382"/>
    </source>
</evidence>
<accession>A0A6G6GNW5</accession>
<dbReference type="AlphaFoldDB" id="A0A6G6GNW5"/>
<evidence type="ECO:0000256" key="9">
    <source>
        <dbReference type="ARBA" id="ARBA00040743"/>
    </source>
</evidence>
<evidence type="ECO:0000256" key="7">
    <source>
        <dbReference type="ARBA" id="ARBA00023186"/>
    </source>
</evidence>
<evidence type="ECO:0000259" key="13">
    <source>
        <dbReference type="PROSITE" id="PS50198"/>
    </source>
</evidence>
<evidence type="ECO:0000256" key="12">
    <source>
        <dbReference type="SAM" id="Coils"/>
    </source>
</evidence>
<evidence type="ECO:0000256" key="4">
    <source>
        <dbReference type="ARBA" id="ARBA00022692"/>
    </source>
</evidence>
<dbReference type="SUPFAM" id="SSF109998">
    <property type="entry name" value="Triger factor/SurA peptide-binding domain-like"/>
    <property type="match status" value="1"/>
</dbReference>
<reference evidence="14 15" key="1">
    <citation type="submission" date="2020-02" db="EMBL/GenBank/DDBJ databases">
        <title>Complete genome sequence of Flavobacteriaceae bacterium.</title>
        <authorList>
            <person name="Kim S.-J."/>
            <person name="Kim Y.-S."/>
            <person name="Kim K.-H."/>
        </authorList>
    </citation>
    <scope>NUCLEOTIDE SEQUENCE [LARGE SCALE GENOMIC DNA]</scope>
    <source>
        <strain evidence="14 15">RR4-40</strain>
    </source>
</reference>
<keyword evidence="5" id="KW-1133">Transmembrane helix</keyword>